<dbReference type="InParanoid" id="A9WFW8"/>
<dbReference type="SMART" id="SM01043">
    <property type="entry name" value="BTAD"/>
    <property type="match status" value="1"/>
</dbReference>
<gene>
    <name evidence="5" type="ordered locus">Caur_2259</name>
</gene>
<dbReference type="Gene3D" id="3.40.50.300">
    <property type="entry name" value="P-loop containing nucleotide triphosphate hydrolases"/>
    <property type="match status" value="1"/>
</dbReference>
<dbReference type="EnsemblBacteria" id="ABY35468">
    <property type="protein sequence ID" value="ABY35468"/>
    <property type="gene ID" value="Caur_2259"/>
</dbReference>
<evidence type="ECO:0000259" key="4">
    <source>
        <dbReference type="SMART" id="SM01043"/>
    </source>
</evidence>
<dbReference type="InterPro" id="IPR041664">
    <property type="entry name" value="AAA_16"/>
</dbReference>
<reference evidence="6" key="1">
    <citation type="journal article" date="2011" name="BMC Genomics">
        <title>Complete genome sequence of the filamentous anoxygenic phototrophic bacterium Chloroflexus aurantiacus.</title>
        <authorList>
            <person name="Tang K.H."/>
            <person name="Barry K."/>
            <person name="Chertkov O."/>
            <person name="Dalin E."/>
            <person name="Han C.S."/>
            <person name="Hauser L.J."/>
            <person name="Honchak B.M."/>
            <person name="Karbach L.E."/>
            <person name="Land M.L."/>
            <person name="Lapidus A."/>
            <person name="Larimer F.W."/>
            <person name="Mikhailova N."/>
            <person name="Pitluck S."/>
            <person name="Pierson B.K."/>
            <person name="Blankenship R.E."/>
        </authorList>
    </citation>
    <scope>NUCLEOTIDE SEQUENCE [LARGE SCALE GENOMIC DNA]</scope>
    <source>
        <strain evidence="6">ATCC 29366 / DSM 635 / J-10-fl</strain>
    </source>
</reference>
<dbReference type="SUPFAM" id="SSF52540">
    <property type="entry name" value="P-loop containing nucleoside triphosphate hydrolases"/>
    <property type="match status" value="1"/>
</dbReference>
<protein>
    <submittedName>
        <fullName evidence="5">Transcriptional activator domain</fullName>
    </submittedName>
</protein>
<dbReference type="EMBL" id="CP000909">
    <property type="protein sequence ID" value="ABY35468.1"/>
    <property type="molecule type" value="Genomic_DNA"/>
</dbReference>
<keyword evidence="6" id="KW-1185">Reference proteome</keyword>
<dbReference type="InterPro" id="IPR011990">
    <property type="entry name" value="TPR-like_helical_dom_sf"/>
</dbReference>
<dbReference type="eggNOG" id="COG3629">
    <property type="taxonomic scope" value="Bacteria"/>
</dbReference>
<feature type="repeat" description="TPR" evidence="3">
    <location>
        <begin position="799"/>
        <end position="832"/>
    </location>
</feature>
<dbReference type="InterPro" id="IPR027417">
    <property type="entry name" value="P-loop_NTPase"/>
</dbReference>
<organism evidence="5 6">
    <name type="scientific">Chloroflexus aurantiacus (strain ATCC 29366 / DSM 635 / J-10-fl)</name>
    <dbReference type="NCBI Taxonomy" id="324602"/>
    <lineage>
        <taxon>Bacteria</taxon>
        <taxon>Bacillati</taxon>
        <taxon>Chloroflexota</taxon>
        <taxon>Chloroflexia</taxon>
        <taxon>Chloroflexales</taxon>
        <taxon>Chloroflexineae</taxon>
        <taxon>Chloroflexaceae</taxon>
        <taxon>Chloroflexus</taxon>
    </lineage>
</organism>
<keyword evidence="3" id="KW-0802">TPR repeat</keyword>
<dbReference type="InterPro" id="IPR016032">
    <property type="entry name" value="Sig_transdc_resp-reg_C-effctor"/>
</dbReference>
<dbReference type="SMART" id="SM00028">
    <property type="entry name" value="TPR"/>
    <property type="match status" value="5"/>
</dbReference>
<dbReference type="PROSITE" id="PS50005">
    <property type="entry name" value="TPR"/>
    <property type="match status" value="1"/>
</dbReference>
<evidence type="ECO:0000313" key="5">
    <source>
        <dbReference type="EMBL" id="ABY35468.1"/>
    </source>
</evidence>
<dbReference type="GO" id="GO:0005737">
    <property type="term" value="C:cytoplasm"/>
    <property type="evidence" value="ECO:0000318"/>
    <property type="project" value="GO_Central"/>
</dbReference>
<dbReference type="Proteomes" id="UP000002008">
    <property type="component" value="Chromosome"/>
</dbReference>
<dbReference type="PANTHER" id="PTHR16305">
    <property type="entry name" value="TESTICULAR SOLUBLE ADENYLYL CYCLASE"/>
    <property type="match status" value="1"/>
</dbReference>
<evidence type="ECO:0000256" key="1">
    <source>
        <dbReference type="ARBA" id="ARBA00022741"/>
    </source>
</evidence>
<dbReference type="Gene3D" id="1.25.40.10">
    <property type="entry name" value="Tetratricopeptide repeat domain"/>
    <property type="match status" value="3"/>
</dbReference>
<dbReference type="SUPFAM" id="SSF46894">
    <property type="entry name" value="C-terminal effector domain of the bipartite response regulators"/>
    <property type="match status" value="1"/>
</dbReference>
<proteinExistence type="predicted"/>
<dbReference type="SUPFAM" id="SSF48452">
    <property type="entry name" value="TPR-like"/>
    <property type="match status" value="3"/>
</dbReference>
<dbReference type="InterPro" id="IPR019734">
    <property type="entry name" value="TPR_rpt"/>
</dbReference>
<dbReference type="PATRIC" id="fig|324602.8.peg.2556"/>
<dbReference type="AlphaFoldDB" id="A9WFW8"/>
<dbReference type="HOGENOM" id="CLU_004435_1_1_0"/>
<keyword evidence="1" id="KW-0547">Nucleotide-binding</keyword>
<evidence type="ECO:0000256" key="3">
    <source>
        <dbReference type="PROSITE-ProRule" id="PRU00339"/>
    </source>
</evidence>
<dbReference type="GO" id="GO:0003677">
    <property type="term" value="F:DNA binding"/>
    <property type="evidence" value="ECO:0007669"/>
    <property type="project" value="InterPro"/>
</dbReference>
<dbReference type="GO" id="GO:0005524">
    <property type="term" value="F:ATP binding"/>
    <property type="evidence" value="ECO:0007669"/>
    <property type="project" value="UniProtKB-KW"/>
</dbReference>
<dbReference type="GO" id="GO:0004016">
    <property type="term" value="F:adenylate cyclase activity"/>
    <property type="evidence" value="ECO:0000318"/>
    <property type="project" value="GO_Central"/>
</dbReference>
<dbReference type="Pfam" id="PF03704">
    <property type="entry name" value="BTAD"/>
    <property type="match status" value="1"/>
</dbReference>
<dbReference type="RefSeq" id="WP_012258122.1">
    <property type="nucleotide sequence ID" value="NC_010175.1"/>
</dbReference>
<dbReference type="Pfam" id="PF13191">
    <property type="entry name" value="AAA_16"/>
    <property type="match status" value="1"/>
</dbReference>
<dbReference type="eggNOG" id="COG3899">
    <property type="taxonomic scope" value="Bacteria"/>
</dbReference>
<sequence>MIVVQLLGPPRIVVADHAVTLPRRRSRALLYYLAAHSQPVQREQVLSLFWPDHERSAAQQLLRSTLYAIRKTVGDALVADEEWLSLVATVDLRQIQALITDPQVDVAALTAALPVDQVELLAGFDLPDCEPFQTWLEAERERTRLLLGRGWLRLARLHEQRGAMTAALAALDHALTIDPLQEDVQRDAMRLAYLSGDRVGAIRRFERLRDLLDQELGVPPMRETQALYDAIITDTIVTPTLSPAPVRPAFSNGPLPFSGREAELATLYGEVKPGRLVLIEGVPGIGKTRLAEEFLTQRGGLVITGAARELEQTLPYFSINAALHALIAHPEWPQLRTQVQLMPIWWNELGRLLPDLAPPPADPPNEARLWEAVTRLLMELARQTRVSLLLDDLQWADTSTLGLLGYLLRRSADVDLVVLATSRPPEPRSALAGLIRALVREDRFFRLAIDRLPTTAVLAIARHLSGPFAHPLADWLEQSTEGNPYMIAELVRYARTSGWLTADGMVDLRALSSQPVVPQTVYHLIETRLNRLSEPARRVLDAAVVVGRDFDFNVVAKAAALSEEAALDALDELLAARLVVPLSATWFRFDHSLTMEVVGRDVGDLRRRMLHRRVGEAIEALYRDRIDDVAGQIAFHFARSGLVERAATYALRAAERSVTLAAWPEAAEFYAQALAGLPASQRSATLVRLGEARLQAGAPAAAVDAFRDAIAAAQNPQEALAARLALARALIPQGRYAEVIALVSQIEPTAHPHDQATALFLWGTALSLEGADLAAATERLVAAAQILGDESTVQRAALAQVTFELGNIAAQQGDLDTAIARYKRAQEIADQAGDEGITWRILARNNQAYHRLLRGEVDAAATIISEAMALAEERGMLSLQPYLLSTAGEVALAQNDLETASARFQQGLALATQLNIPERVAGITANVGLVALRRGETTCAVHYLSSALAQADTLGARHLAAQIRIWLAPLLPPAEARVILAEAQEIAEVGGRRRLLAAIKEVRARMVEEVMAHGRGD</sequence>
<name>A9WFW8_CHLAA</name>
<evidence type="ECO:0000256" key="2">
    <source>
        <dbReference type="ARBA" id="ARBA00022840"/>
    </source>
</evidence>
<dbReference type="GO" id="GO:0006355">
    <property type="term" value="P:regulation of DNA-templated transcription"/>
    <property type="evidence" value="ECO:0007669"/>
    <property type="project" value="InterPro"/>
</dbReference>
<evidence type="ECO:0000313" key="6">
    <source>
        <dbReference type="Proteomes" id="UP000002008"/>
    </source>
</evidence>
<dbReference type="KEGG" id="cau:Caur_2259"/>
<dbReference type="eggNOG" id="COG0457">
    <property type="taxonomic scope" value="Bacteria"/>
</dbReference>
<dbReference type="PANTHER" id="PTHR16305:SF35">
    <property type="entry name" value="TRANSCRIPTIONAL ACTIVATOR DOMAIN"/>
    <property type="match status" value="1"/>
</dbReference>
<dbReference type="InterPro" id="IPR005158">
    <property type="entry name" value="BTAD"/>
</dbReference>
<dbReference type="STRING" id="324602.Caur_2259"/>
<dbReference type="InterPro" id="IPR036388">
    <property type="entry name" value="WH-like_DNA-bd_sf"/>
</dbReference>
<accession>A9WFW8</accession>
<keyword evidence="2" id="KW-0067">ATP-binding</keyword>
<dbReference type="Gene3D" id="1.10.10.10">
    <property type="entry name" value="Winged helix-like DNA-binding domain superfamily/Winged helix DNA-binding domain"/>
    <property type="match status" value="1"/>
</dbReference>
<feature type="domain" description="Bacterial transcriptional activator" evidence="4">
    <location>
        <begin position="90"/>
        <end position="232"/>
    </location>
</feature>